<sequence>MLSHFLTRHSVIHQSG</sequence>
<organism evidence="1">
    <name type="scientific">Arundo donax</name>
    <name type="common">Giant reed</name>
    <name type="synonym">Donax arundinaceus</name>
    <dbReference type="NCBI Taxonomy" id="35708"/>
    <lineage>
        <taxon>Eukaryota</taxon>
        <taxon>Viridiplantae</taxon>
        <taxon>Streptophyta</taxon>
        <taxon>Embryophyta</taxon>
        <taxon>Tracheophyta</taxon>
        <taxon>Spermatophyta</taxon>
        <taxon>Magnoliopsida</taxon>
        <taxon>Liliopsida</taxon>
        <taxon>Poales</taxon>
        <taxon>Poaceae</taxon>
        <taxon>PACMAD clade</taxon>
        <taxon>Arundinoideae</taxon>
        <taxon>Arundineae</taxon>
        <taxon>Arundo</taxon>
    </lineage>
</organism>
<dbReference type="AlphaFoldDB" id="A0A0A9BU68"/>
<accession>A0A0A9BU68</accession>
<dbReference type="EMBL" id="GBRH01235078">
    <property type="protein sequence ID" value="JAD62817.1"/>
    <property type="molecule type" value="Transcribed_RNA"/>
</dbReference>
<name>A0A0A9BU68_ARUDO</name>
<reference evidence="1" key="2">
    <citation type="journal article" date="2015" name="Data Brief">
        <title>Shoot transcriptome of the giant reed, Arundo donax.</title>
        <authorList>
            <person name="Barrero R.A."/>
            <person name="Guerrero F.D."/>
            <person name="Moolhuijzen P."/>
            <person name="Goolsby J.A."/>
            <person name="Tidwell J."/>
            <person name="Bellgard S.E."/>
            <person name="Bellgard M.I."/>
        </authorList>
    </citation>
    <scope>NUCLEOTIDE SEQUENCE</scope>
    <source>
        <tissue evidence="1">Shoot tissue taken approximately 20 cm above the soil surface</tissue>
    </source>
</reference>
<evidence type="ECO:0000313" key="1">
    <source>
        <dbReference type="EMBL" id="JAD62817.1"/>
    </source>
</evidence>
<protein>
    <submittedName>
        <fullName evidence="1">Uncharacterized protein</fullName>
    </submittedName>
</protein>
<reference evidence="1" key="1">
    <citation type="submission" date="2014-09" db="EMBL/GenBank/DDBJ databases">
        <authorList>
            <person name="Magalhaes I.L.F."/>
            <person name="Oliveira U."/>
            <person name="Santos F.R."/>
            <person name="Vidigal T.H.D.A."/>
            <person name="Brescovit A.D."/>
            <person name="Santos A.J."/>
        </authorList>
    </citation>
    <scope>NUCLEOTIDE SEQUENCE</scope>
    <source>
        <tissue evidence="1">Shoot tissue taken approximately 20 cm above the soil surface</tissue>
    </source>
</reference>
<proteinExistence type="predicted"/>